<keyword evidence="2" id="KW-0812">Transmembrane</keyword>
<dbReference type="EMBL" id="JBHTMP010000071">
    <property type="protein sequence ID" value="MFD1325220.1"/>
    <property type="molecule type" value="Genomic_DNA"/>
</dbReference>
<dbReference type="RefSeq" id="WP_377577182.1">
    <property type="nucleotide sequence ID" value="NZ_JBHTMP010000071.1"/>
</dbReference>
<feature type="transmembrane region" description="Helical" evidence="2">
    <location>
        <begin position="45"/>
        <end position="65"/>
    </location>
</feature>
<sequence>MTTSVPPWPPAPSRPTPPTGVRPSAGTSQPENDGTTYQLKAVGTALAIGSLMLLFIAVASIVAVVRDDNATVRGLGVVNLVVCGVNLLIGVVASVVIVAVCASTTRRRVWLRTLRIGGGLMFALPVLLLVLYTLLLVGTSWLGALLSVPTTLLGLWTFRRMQRNRKTPWWLVLVAFLWGVSVSAYFASIVEGISHVVIEHEVLPGLAAIIGHAAAAAFPEEFAKGAGVVVIVLLARHRIDGMLGGIVVGAAVGLGFQFAESLNYMADGVDTILYQHWYRQVTGLLISHATYTGIIGAGVGLATQQTGWWRRAVCVVGGFLTAVAAHLVWDIWAMGRYYWESDEAVIQLFLVQPLNLLVLKGPGFVLLLGLVLFGLRLETKELYRQLTAEAASHLGAVTREEVRLLLDSPRRFRMRMYALWWDSFAAYLRVRRLHAAQLDLAFVGLQGRYGIVLPSGTEDLLRQRIGRLKAEAR</sequence>
<accession>A0ABW3YNV0</accession>
<comment type="caution">
    <text evidence="3">The sequence shown here is derived from an EMBL/GenBank/DDBJ whole genome shotgun (WGS) entry which is preliminary data.</text>
</comment>
<proteinExistence type="predicted"/>
<evidence type="ECO:0000256" key="1">
    <source>
        <dbReference type="SAM" id="MobiDB-lite"/>
    </source>
</evidence>
<name>A0ABW3YNV0_9ACTN</name>
<feature type="region of interest" description="Disordered" evidence="1">
    <location>
        <begin position="1"/>
        <end position="33"/>
    </location>
</feature>
<feature type="transmembrane region" description="Helical" evidence="2">
    <location>
        <begin position="354"/>
        <end position="375"/>
    </location>
</feature>
<dbReference type="Pfam" id="PF13367">
    <property type="entry name" value="PrsW-protease"/>
    <property type="match status" value="1"/>
</dbReference>
<protein>
    <submittedName>
        <fullName evidence="3">PrsW family intramembrane metalloprotease</fullName>
    </submittedName>
</protein>
<dbReference type="GO" id="GO:0008237">
    <property type="term" value="F:metallopeptidase activity"/>
    <property type="evidence" value="ECO:0007669"/>
    <property type="project" value="UniProtKB-KW"/>
</dbReference>
<feature type="transmembrane region" description="Helical" evidence="2">
    <location>
        <begin position="170"/>
        <end position="190"/>
    </location>
</feature>
<evidence type="ECO:0000256" key="2">
    <source>
        <dbReference type="SAM" id="Phobius"/>
    </source>
</evidence>
<feature type="transmembrane region" description="Helical" evidence="2">
    <location>
        <begin position="239"/>
        <end position="258"/>
    </location>
</feature>
<feature type="transmembrane region" description="Helical" evidence="2">
    <location>
        <begin position="114"/>
        <end position="135"/>
    </location>
</feature>
<feature type="transmembrane region" description="Helical" evidence="2">
    <location>
        <begin position="141"/>
        <end position="158"/>
    </location>
</feature>
<keyword evidence="4" id="KW-1185">Reference proteome</keyword>
<dbReference type="PANTHER" id="PTHR36844">
    <property type="entry name" value="PROTEASE PRSW"/>
    <property type="match status" value="1"/>
</dbReference>
<dbReference type="PANTHER" id="PTHR36844:SF1">
    <property type="entry name" value="PROTEASE PRSW"/>
    <property type="match status" value="1"/>
</dbReference>
<evidence type="ECO:0000313" key="4">
    <source>
        <dbReference type="Proteomes" id="UP001597260"/>
    </source>
</evidence>
<keyword evidence="3" id="KW-0645">Protease</keyword>
<keyword evidence="2" id="KW-1133">Transmembrane helix</keyword>
<feature type="transmembrane region" description="Helical" evidence="2">
    <location>
        <begin position="77"/>
        <end position="102"/>
    </location>
</feature>
<keyword evidence="2" id="KW-0472">Membrane</keyword>
<feature type="transmembrane region" description="Helical" evidence="2">
    <location>
        <begin position="313"/>
        <end position="334"/>
    </location>
</feature>
<dbReference type="Proteomes" id="UP001597260">
    <property type="component" value="Unassembled WGS sequence"/>
</dbReference>
<feature type="transmembrane region" description="Helical" evidence="2">
    <location>
        <begin position="278"/>
        <end position="301"/>
    </location>
</feature>
<dbReference type="InterPro" id="IPR026898">
    <property type="entry name" value="PrsW"/>
</dbReference>
<keyword evidence="3" id="KW-0482">Metalloprotease</keyword>
<evidence type="ECO:0000313" key="3">
    <source>
        <dbReference type="EMBL" id="MFD1325220.1"/>
    </source>
</evidence>
<feature type="compositionally biased region" description="Pro residues" evidence="1">
    <location>
        <begin position="1"/>
        <end position="20"/>
    </location>
</feature>
<gene>
    <name evidence="3" type="ORF">ACFQ4H_29455</name>
</gene>
<reference evidence="4" key="1">
    <citation type="journal article" date="2019" name="Int. J. Syst. Evol. Microbiol.">
        <title>The Global Catalogue of Microorganisms (GCM) 10K type strain sequencing project: providing services to taxonomists for standard genome sequencing and annotation.</title>
        <authorList>
            <consortium name="The Broad Institute Genomics Platform"/>
            <consortium name="The Broad Institute Genome Sequencing Center for Infectious Disease"/>
            <person name="Wu L."/>
            <person name="Ma J."/>
        </authorList>
    </citation>
    <scope>NUCLEOTIDE SEQUENCE [LARGE SCALE GENOMIC DNA]</scope>
    <source>
        <strain evidence="4">JCM 31037</strain>
    </source>
</reference>
<organism evidence="3 4">
    <name type="scientific">Micromonospora sonneratiae</name>
    <dbReference type="NCBI Taxonomy" id="1184706"/>
    <lineage>
        <taxon>Bacteria</taxon>
        <taxon>Bacillati</taxon>
        <taxon>Actinomycetota</taxon>
        <taxon>Actinomycetes</taxon>
        <taxon>Micromonosporales</taxon>
        <taxon>Micromonosporaceae</taxon>
        <taxon>Micromonospora</taxon>
    </lineage>
</organism>
<keyword evidence="3" id="KW-0378">Hydrolase</keyword>